<dbReference type="Gene3D" id="3.40.50.10330">
    <property type="entry name" value="Probable inorganic polyphosphate/atp-NAD kinase, domain 1"/>
    <property type="match status" value="1"/>
</dbReference>
<dbReference type="PANTHER" id="PTHR30492">
    <property type="entry name" value="METHYLGLYOXAL SYNTHASE"/>
    <property type="match status" value="1"/>
</dbReference>
<dbReference type="InterPro" id="IPR005218">
    <property type="entry name" value="Diacylglycerol/lipid_kinase"/>
</dbReference>
<gene>
    <name evidence="3" type="ORF">AUC71_14460</name>
</gene>
<dbReference type="GO" id="GO:0019242">
    <property type="term" value="P:methylglyoxal biosynthetic process"/>
    <property type="evidence" value="ECO:0007669"/>
    <property type="project" value="InterPro"/>
</dbReference>
<dbReference type="EMBL" id="LPWD01000269">
    <property type="protein sequence ID" value="ODS02595.1"/>
    <property type="molecule type" value="Genomic_DNA"/>
</dbReference>
<dbReference type="InterPro" id="IPR016064">
    <property type="entry name" value="NAD/diacylglycerol_kinase_sf"/>
</dbReference>
<dbReference type="PROSITE" id="PS50146">
    <property type="entry name" value="DAGK"/>
    <property type="match status" value="1"/>
</dbReference>
<dbReference type="GO" id="GO:0005524">
    <property type="term" value="F:ATP binding"/>
    <property type="evidence" value="ECO:0007669"/>
    <property type="project" value="InterPro"/>
</dbReference>
<feature type="domain" description="DAGKc" evidence="2">
    <location>
        <begin position="1"/>
        <end position="101"/>
    </location>
</feature>
<organism evidence="3 4">
    <name type="scientific">Methyloceanibacter marginalis</name>
    <dbReference type="NCBI Taxonomy" id="1774971"/>
    <lineage>
        <taxon>Bacteria</taxon>
        <taxon>Pseudomonadati</taxon>
        <taxon>Pseudomonadota</taxon>
        <taxon>Alphaproteobacteria</taxon>
        <taxon>Hyphomicrobiales</taxon>
        <taxon>Hyphomicrobiaceae</taxon>
        <taxon>Methyloceanibacter</taxon>
    </lineage>
</organism>
<reference evidence="3 4" key="1">
    <citation type="journal article" date="2016" name="Environ. Microbiol.">
        <title>New Methyloceanibacter diversity from North Sea sediments includes methanotroph containing solely the soluble methane monooxygenase.</title>
        <authorList>
            <person name="Vekeman B."/>
            <person name="Kerckhof F.M."/>
            <person name="Cremers G."/>
            <person name="de Vos P."/>
            <person name="Vandamme P."/>
            <person name="Boon N."/>
            <person name="Op den Camp H.J."/>
            <person name="Heylen K."/>
        </authorList>
    </citation>
    <scope>NUCLEOTIDE SEQUENCE [LARGE SCALE GENOMIC DNA]</scope>
    <source>
        <strain evidence="3 4">R-67177</strain>
    </source>
</reference>
<dbReference type="Pfam" id="PF19279">
    <property type="entry name" value="YegS_C"/>
    <property type="match status" value="1"/>
</dbReference>
<evidence type="ECO:0000313" key="4">
    <source>
        <dbReference type="Proteomes" id="UP000095042"/>
    </source>
</evidence>
<dbReference type="Gene3D" id="2.60.200.40">
    <property type="match status" value="1"/>
</dbReference>
<dbReference type="NCBIfam" id="TIGR00147">
    <property type="entry name" value="YegS/Rv2252/BmrU family lipid kinase"/>
    <property type="match status" value="1"/>
</dbReference>
<dbReference type="RefSeq" id="WP_069624213.1">
    <property type="nucleotide sequence ID" value="NZ_LPWD01000269.1"/>
</dbReference>
<dbReference type="InterPro" id="IPR004363">
    <property type="entry name" value="Methylgl_synth"/>
</dbReference>
<sequence>MVCRARRLETIVTDSRDALNQAIAEHGAEADRIVIGGGDGTISQALPHLLTLGKPLAVLPLGTANDFANTLGVPADVMKAAEIALEGRPHQIDVGLVNGQPFLNVASIGVAATAVHAQTTELKHRWRMLSYPISLLHAARDSKPFVVTITVDGKTSWTGAVYQVSVGNGRFHGGGLTVADHATIDDGKLDLYLVAPGTAWQLMACITHLKFGFSAPALLHRSCATRVTLTTSKPRASMPTVRSRRRRRRSSRCAVRASR</sequence>
<dbReference type="Proteomes" id="UP000095042">
    <property type="component" value="Unassembled WGS sequence"/>
</dbReference>
<protein>
    <recommendedName>
        <fullName evidence="2">DAGKc domain-containing protein</fullName>
    </recommendedName>
</protein>
<dbReference type="InterPro" id="IPR001206">
    <property type="entry name" value="Diacylglycerol_kinase_cat_dom"/>
</dbReference>
<dbReference type="AlphaFoldDB" id="A0A1E3W9U1"/>
<evidence type="ECO:0000259" key="2">
    <source>
        <dbReference type="PROSITE" id="PS50146"/>
    </source>
</evidence>
<feature type="region of interest" description="Disordered" evidence="1">
    <location>
        <begin position="232"/>
        <end position="259"/>
    </location>
</feature>
<dbReference type="InterPro" id="IPR045540">
    <property type="entry name" value="YegS/DAGK_C"/>
</dbReference>
<evidence type="ECO:0000256" key="1">
    <source>
        <dbReference type="SAM" id="MobiDB-lite"/>
    </source>
</evidence>
<keyword evidence="4" id="KW-1185">Reference proteome</keyword>
<proteinExistence type="predicted"/>
<dbReference type="SUPFAM" id="SSF111331">
    <property type="entry name" value="NAD kinase/diacylglycerol kinase-like"/>
    <property type="match status" value="1"/>
</dbReference>
<feature type="compositionally biased region" description="Basic residues" evidence="1">
    <location>
        <begin position="242"/>
        <end position="251"/>
    </location>
</feature>
<accession>A0A1E3W9U1</accession>
<dbReference type="GO" id="GO:0005829">
    <property type="term" value="C:cytosol"/>
    <property type="evidence" value="ECO:0007669"/>
    <property type="project" value="TreeGrafter"/>
</dbReference>
<dbReference type="GO" id="GO:0008654">
    <property type="term" value="P:phospholipid biosynthetic process"/>
    <property type="evidence" value="ECO:0007669"/>
    <property type="project" value="InterPro"/>
</dbReference>
<dbReference type="PANTHER" id="PTHR30492:SF0">
    <property type="entry name" value="METHYLGLYOXAL SYNTHASE"/>
    <property type="match status" value="1"/>
</dbReference>
<dbReference type="GO" id="GO:0016301">
    <property type="term" value="F:kinase activity"/>
    <property type="evidence" value="ECO:0007669"/>
    <property type="project" value="InterPro"/>
</dbReference>
<dbReference type="InterPro" id="IPR017438">
    <property type="entry name" value="ATP-NAD_kinase_N"/>
</dbReference>
<dbReference type="GO" id="GO:0008929">
    <property type="term" value="F:methylglyoxal synthase activity"/>
    <property type="evidence" value="ECO:0007669"/>
    <property type="project" value="InterPro"/>
</dbReference>
<comment type="caution">
    <text evidence="3">The sequence shown here is derived from an EMBL/GenBank/DDBJ whole genome shotgun (WGS) entry which is preliminary data.</text>
</comment>
<evidence type="ECO:0000313" key="3">
    <source>
        <dbReference type="EMBL" id="ODS02595.1"/>
    </source>
</evidence>
<name>A0A1E3W9U1_9HYPH</name>
<dbReference type="Pfam" id="PF00781">
    <property type="entry name" value="DAGK_cat"/>
    <property type="match status" value="1"/>
</dbReference>